<accession>A0A1G9VDX0</accession>
<keyword evidence="1" id="KW-0472">Membrane</keyword>
<dbReference type="AlphaFoldDB" id="A0A1G9VDX0"/>
<protein>
    <submittedName>
        <fullName evidence="2">Putative esterase</fullName>
    </submittedName>
</protein>
<feature type="transmembrane region" description="Helical" evidence="1">
    <location>
        <begin position="39"/>
        <end position="60"/>
    </location>
</feature>
<dbReference type="GeneID" id="40831025"/>
<dbReference type="Gene3D" id="3.40.50.1820">
    <property type="entry name" value="alpha/beta hydrolase"/>
    <property type="match status" value="1"/>
</dbReference>
<keyword evidence="3" id="KW-1185">Reference proteome</keyword>
<keyword evidence="1" id="KW-0812">Transmembrane</keyword>
<gene>
    <name evidence="2" type="ORF">SAMN05444921_11253</name>
</gene>
<dbReference type="RefSeq" id="WP_093656249.1">
    <property type="nucleotide sequence ID" value="NZ_FNHI01000012.1"/>
</dbReference>
<name>A0A1G9VDX0_9ACTN</name>
<reference evidence="3" key="1">
    <citation type="submission" date="2016-10" db="EMBL/GenBank/DDBJ databases">
        <authorList>
            <person name="Varghese N."/>
            <person name="Submissions S."/>
        </authorList>
    </citation>
    <scope>NUCLEOTIDE SEQUENCE [LARGE SCALE GENOMIC DNA]</scope>
    <source>
        <strain evidence="3">CGMCC 4.7042</strain>
    </source>
</reference>
<dbReference type="SUPFAM" id="SSF53474">
    <property type="entry name" value="alpha/beta-Hydrolases"/>
    <property type="match status" value="1"/>
</dbReference>
<proteinExistence type="predicted"/>
<feature type="transmembrane region" description="Helical" evidence="1">
    <location>
        <begin position="6"/>
        <end position="27"/>
    </location>
</feature>
<evidence type="ECO:0000256" key="1">
    <source>
        <dbReference type="SAM" id="Phobius"/>
    </source>
</evidence>
<dbReference type="GO" id="GO:0016747">
    <property type="term" value="F:acyltransferase activity, transferring groups other than amino-acyl groups"/>
    <property type="evidence" value="ECO:0007669"/>
    <property type="project" value="TreeGrafter"/>
</dbReference>
<evidence type="ECO:0000313" key="3">
    <source>
        <dbReference type="Proteomes" id="UP000199063"/>
    </source>
</evidence>
<evidence type="ECO:0000313" key="2">
    <source>
        <dbReference type="EMBL" id="SDM70281.1"/>
    </source>
</evidence>
<dbReference type="InterPro" id="IPR029058">
    <property type="entry name" value="AB_hydrolase_fold"/>
</dbReference>
<dbReference type="InterPro" id="IPR000801">
    <property type="entry name" value="Esterase-like"/>
</dbReference>
<dbReference type="Pfam" id="PF00756">
    <property type="entry name" value="Esterase"/>
    <property type="match status" value="1"/>
</dbReference>
<organism evidence="2 3">
    <name type="scientific">Streptomyces wuyuanensis</name>
    <dbReference type="NCBI Taxonomy" id="1196353"/>
    <lineage>
        <taxon>Bacteria</taxon>
        <taxon>Bacillati</taxon>
        <taxon>Actinomycetota</taxon>
        <taxon>Actinomycetes</taxon>
        <taxon>Kitasatosporales</taxon>
        <taxon>Streptomycetaceae</taxon>
        <taxon>Streptomyces</taxon>
    </lineage>
</organism>
<dbReference type="InterPro" id="IPR050583">
    <property type="entry name" value="Mycobacterial_A85_antigen"/>
</dbReference>
<dbReference type="Proteomes" id="UP000199063">
    <property type="component" value="Unassembled WGS sequence"/>
</dbReference>
<dbReference type="PANTHER" id="PTHR48098">
    <property type="entry name" value="ENTEROCHELIN ESTERASE-RELATED"/>
    <property type="match status" value="1"/>
</dbReference>
<dbReference type="STRING" id="1196353.SAMN05444921_11253"/>
<sequence>MSLTGTPFFVTSIVLAAVAVLLPLALWSRVRGPALVRGAVRLVMLGFAQATALVVVFVAVNNANGLYGSWDDLLGTGDHVEAAADLGKDGMGGVRFADLPKSRVTFRRATDPLLGEGVHVTDLTGQVSGVRGEVYVWLPPQYDEPAYRNTKFPVVELLPGYPGSAKAWFGTLKVQEQLRPMMESGEVAPFILVAPRTTLLGRVDTGCANIPGRINADSWLSVDVRKMVMDNFRAMNRPEGWAVAGYSAGGHCAAKLAVAHPDRYRAGVSLSGYNDPAAEKASLAGRDEELRRANDPLSILDSATTPPRTALFVSGARGDGFESGQALRSAAKPPTTVDVVEIGGAHDTGEWRRQVPDVFFWLTRQVGYERGTTPSAAGR</sequence>
<dbReference type="PANTHER" id="PTHR48098:SF1">
    <property type="entry name" value="DIACYLGLYCEROL ACYLTRANSFERASE_MYCOLYLTRANSFERASE AG85A"/>
    <property type="match status" value="1"/>
</dbReference>
<dbReference type="OrthoDB" id="3670437at2"/>
<keyword evidence="1" id="KW-1133">Transmembrane helix</keyword>
<dbReference type="EMBL" id="FNHI01000012">
    <property type="protein sequence ID" value="SDM70281.1"/>
    <property type="molecule type" value="Genomic_DNA"/>
</dbReference>